<keyword evidence="1" id="KW-0812">Transmembrane</keyword>
<dbReference type="Proteomes" id="UP001519342">
    <property type="component" value="Unassembled WGS sequence"/>
</dbReference>
<comment type="caution">
    <text evidence="2">The sequence shown here is derived from an EMBL/GenBank/DDBJ whole genome shotgun (WGS) entry which is preliminary data.</text>
</comment>
<protein>
    <submittedName>
        <fullName evidence="2">Membrane protein</fullName>
    </submittedName>
</protein>
<reference evidence="2 3" key="1">
    <citation type="submission" date="2021-03" db="EMBL/GenBank/DDBJ databases">
        <title>Genomic Encyclopedia of Type Strains, Phase IV (KMG-IV): sequencing the most valuable type-strain genomes for metagenomic binning, comparative biology and taxonomic classification.</title>
        <authorList>
            <person name="Goeker M."/>
        </authorList>
    </citation>
    <scope>NUCLEOTIDE SEQUENCE [LARGE SCALE GENOMIC DNA]</scope>
    <source>
        <strain evidence="2 3">DSM 24004</strain>
    </source>
</reference>
<keyword evidence="1" id="KW-1133">Transmembrane helix</keyword>
<feature type="transmembrane region" description="Helical" evidence="1">
    <location>
        <begin position="41"/>
        <end position="65"/>
    </location>
</feature>
<feature type="transmembrane region" description="Helical" evidence="1">
    <location>
        <begin position="71"/>
        <end position="90"/>
    </location>
</feature>
<feature type="transmembrane region" description="Helical" evidence="1">
    <location>
        <begin position="12"/>
        <end position="29"/>
    </location>
</feature>
<keyword evidence="1" id="KW-0472">Membrane</keyword>
<evidence type="ECO:0000256" key="1">
    <source>
        <dbReference type="SAM" id="Phobius"/>
    </source>
</evidence>
<dbReference type="PIRSF" id="PIRSF031501">
    <property type="entry name" value="QueT"/>
    <property type="match status" value="1"/>
</dbReference>
<dbReference type="RefSeq" id="WP_209512977.1">
    <property type="nucleotide sequence ID" value="NZ_JAGGKS010000011.1"/>
</dbReference>
<dbReference type="PANTHER" id="PTHR40044">
    <property type="entry name" value="INTEGRAL MEMBRANE PROTEIN-RELATED"/>
    <property type="match status" value="1"/>
</dbReference>
<organism evidence="2 3">
    <name type="scientific">Sedimentibacter acidaminivorans</name>
    <dbReference type="NCBI Taxonomy" id="913099"/>
    <lineage>
        <taxon>Bacteria</taxon>
        <taxon>Bacillati</taxon>
        <taxon>Bacillota</taxon>
        <taxon>Tissierellia</taxon>
        <taxon>Sedimentibacter</taxon>
    </lineage>
</organism>
<keyword evidence="3" id="KW-1185">Reference proteome</keyword>
<dbReference type="EMBL" id="JAGGKS010000011">
    <property type="protein sequence ID" value="MBP1927268.1"/>
    <property type="molecule type" value="Genomic_DNA"/>
</dbReference>
<dbReference type="InterPro" id="IPR010387">
    <property type="entry name" value="QueT"/>
</dbReference>
<gene>
    <name evidence="2" type="ORF">J2Z76_003165</name>
</gene>
<sequence length="167" mass="18393">MEKNKVQFITKTALIAAAYAALTLSFSFISYREVQFRIAEILVLFVFIEPKYATGLVLGCILANLPSPLGVIDVIVGPFATLVAILFIIAIRKTVGYSKNSLIIASFGPVIANAFIVGWELYYLFQTPLWMNALYVGIGEFVVVTVVGTVVVSSMMKNQRFIEKLSI</sequence>
<proteinExistence type="predicted"/>
<evidence type="ECO:0000313" key="2">
    <source>
        <dbReference type="EMBL" id="MBP1927268.1"/>
    </source>
</evidence>
<dbReference type="PANTHER" id="PTHR40044:SF1">
    <property type="entry name" value="INTEGRAL MEMBRANE PROTEIN"/>
    <property type="match status" value="1"/>
</dbReference>
<evidence type="ECO:0000313" key="3">
    <source>
        <dbReference type="Proteomes" id="UP001519342"/>
    </source>
</evidence>
<feature type="transmembrane region" description="Helical" evidence="1">
    <location>
        <begin position="134"/>
        <end position="156"/>
    </location>
</feature>
<feature type="transmembrane region" description="Helical" evidence="1">
    <location>
        <begin position="102"/>
        <end position="122"/>
    </location>
</feature>
<accession>A0ABS4GHT4</accession>
<dbReference type="Pfam" id="PF06177">
    <property type="entry name" value="QueT"/>
    <property type="match status" value="1"/>
</dbReference>
<name>A0ABS4GHT4_9FIRM</name>